<dbReference type="GO" id="GO:0006189">
    <property type="term" value="P:'de novo' IMP biosynthetic process"/>
    <property type="evidence" value="ECO:0007669"/>
    <property type="project" value="InterPro"/>
</dbReference>
<dbReference type="AlphaFoldDB" id="A0A7R9TP36"/>
<organism evidence="4">
    <name type="scientific">Prasinoderma coloniale</name>
    <dbReference type="NCBI Taxonomy" id="156133"/>
    <lineage>
        <taxon>Eukaryota</taxon>
        <taxon>Viridiplantae</taxon>
        <taxon>Prasinodermophyta</taxon>
        <taxon>Prasinodermophyceae</taxon>
        <taxon>Prasinodermales</taxon>
        <taxon>Prasinodermaceae</taxon>
        <taxon>Prasinoderma</taxon>
    </lineage>
</organism>
<dbReference type="PANTHER" id="PTHR42706:SF1">
    <property type="entry name" value="FORMYLTETRAHYDROFOLATE DEFORMYLASE 2, MITOCHONDRIAL"/>
    <property type="match status" value="1"/>
</dbReference>
<evidence type="ECO:0000259" key="3">
    <source>
        <dbReference type="Pfam" id="PF00551"/>
    </source>
</evidence>
<dbReference type="Pfam" id="PF00551">
    <property type="entry name" value="Formyl_trans_N"/>
    <property type="match status" value="1"/>
</dbReference>
<reference evidence="4" key="1">
    <citation type="submission" date="2021-01" db="EMBL/GenBank/DDBJ databases">
        <authorList>
            <person name="Corre E."/>
            <person name="Pelletier E."/>
            <person name="Niang G."/>
            <person name="Scheremetjew M."/>
            <person name="Finn R."/>
            <person name="Kale V."/>
            <person name="Holt S."/>
            <person name="Cochrane G."/>
            <person name="Meng A."/>
            <person name="Brown T."/>
            <person name="Cohen L."/>
        </authorList>
    </citation>
    <scope>NUCLEOTIDE SEQUENCE</scope>
    <source>
        <strain evidence="4">CCMP1413</strain>
    </source>
</reference>
<name>A0A7R9TP36_9VIRI</name>
<dbReference type="Gene3D" id="3.40.50.170">
    <property type="entry name" value="Formyl transferase, N-terminal domain"/>
    <property type="match status" value="1"/>
</dbReference>
<sequence length="387" mass="41911">MWRPALARSACVAAASAAGRACAGPWGGVSACAPLGVSSAALAGCASLGSRVVQVMASRLPLFDAAVPARARGYATPVRAAAGAAALRSVDDDRERRGIFLVECGDRSGIIRSVSDAIEQRGGTIRHIDLHVERGTFWGRIEFAYDPTDWPSREVRSDFLQESGVVGLLPEVRNPKLILTDALGTPERLIPVAVMASKQDHCLVDFLYRWQSGELPVDLKCVVSNHPVPARSHVARFLDRHGVPLHILPAHTPRSNEPDVLRKVAGTELLVLARYMQVLSANFLDEYGHDIINIHHGLLPSFKGAAPYRQAYTAGVKIIGATAHFVTENLDEGPIIRQLVESVTHRDSLATLARKSKSLEQRCLADAVRMYVEGRVIKGPRGVIVLE</sequence>
<dbReference type="SUPFAM" id="SSF55021">
    <property type="entry name" value="ACT-like"/>
    <property type="match status" value="1"/>
</dbReference>
<evidence type="ECO:0000256" key="2">
    <source>
        <dbReference type="ARBA" id="ARBA00022801"/>
    </source>
</evidence>
<dbReference type="Gene3D" id="3.30.70.260">
    <property type="match status" value="1"/>
</dbReference>
<dbReference type="InterPro" id="IPR045865">
    <property type="entry name" value="ACT-like_dom_sf"/>
</dbReference>
<evidence type="ECO:0000256" key="1">
    <source>
        <dbReference type="ARBA" id="ARBA00022563"/>
    </source>
</evidence>
<keyword evidence="2" id="KW-0378">Hydrolase</keyword>
<gene>
    <name evidence="4" type="ORF">PCOL08062_LOCUS6895</name>
</gene>
<proteinExistence type="predicted"/>
<dbReference type="EMBL" id="HBDZ01009024">
    <property type="protein sequence ID" value="CAD8241009.1"/>
    <property type="molecule type" value="Transcribed_RNA"/>
</dbReference>
<keyword evidence="1" id="KW-0554">One-carbon metabolism</keyword>
<evidence type="ECO:0000313" key="4">
    <source>
        <dbReference type="EMBL" id="CAD8241009.1"/>
    </source>
</evidence>
<dbReference type="InterPro" id="IPR004810">
    <property type="entry name" value="PurU"/>
</dbReference>
<dbReference type="InterPro" id="IPR036477">
    <property type="entry name" value="Formyl_transf_N_sf"/>
</dbReference>
<dbReference type="InterPro" id="IPR002376">
    <property type="entry name" value="Formyl_transf_N"/>
</dbReference>
<dbReference type="SUPFAM" id="SSF53328">
    <property type="entry name" value="Formyltransferase"/>
    <property type="match status" value="1"/>
</dbReference>
<protein>
    <recommendedName>
        <fullName evidence="3">Formyl transferase N-terminal domain-containing protein</fullName>
    </recommendedName>
</protein>
<dbReference type="PANTHER" id="PTHR42706">
    <property type="entry name" value="FORMYLTETRAHYDROFOLATE DEFORMYLASE"/>
    <property type="match status" value="1"/>
</dbReference>
<dbReference type="GO" id="GO:0008864">
    <property type="term" value="F:formyltetrahydrofolate deformylase activity"/>
    <property type="evidence" value="ECO:0007669"/>
    <property type="project" value="InterPro"/>
</dbReference>
<accession>A0A7R9TP36</accession>
<dbReference type="NCBIfam" id="NF004684">
    <property type="entry name" value="PRK06027.1"/>
    <property type="match status" value="1"/>
</dbReference>
<feature type="domain" description="Formyl transferase N-terminal" evidence="3">
    <location>
        <begin position="192"/>
        <end position="368"/>
    </location>
</feature>
<dbReference type="PROSITE" id="PS51257">
    <property type="entry name" value="PROKAR_LIPOPROTEIN"/>
    <property type="match status" value="1"/>
</dbReference>
<dbReference type="PRINTS" id="PR01575">
    <property type="entry name" value="FFH4HYDRLASE"/>
</dbReference>
<dbReference type="GO" id="GO:0006730">
    <property type="term" value="P:one-carbon metabolic process"/>
    <property type="evidence" value="ECO:0007669"/>
    <property type="project" value="UniProtKB-KW"/>
</dbReference>